<comment type="subcellular location">
    <subcellularLocation>
        <location evidence="2">Membrane</location>
        <topology evidence="2">Multi-pass membrane protein</topology>
    </subcellularLocation>
</comment>
<dbReference type="GO" id="GO:0005975">
    <property type="term" value="P:carbohydrate metabolic process"/>
    <property type="evidence" value="ECO:0007669"/>
    <property type="project" value="InterPro"/>
</dbReference>
<dbReference type="InterPro" id="IPR001944">
    <property type="entry name" value="Glycoside_Hdrlase_35"/>
</dbReference>
<name>A0AAU9LM41_9ASTR</name>
<keyword evidence="5 7" id="KW-0812">Transmembrane</keyword>
<dbReference type="InterPro" id="IPR017853">
    <property type="entry name" value="GH"/>
</dbReference>
<gene>
    <name evidence="9" type="ORF">LVIROSA_LOCUS1454</name>
</gene>
<dbReference type="InterPro" id="IPR027417">
    <property type="entry name" value="P-loop_NTPase"/>
</dbReference>
<dbReference type="SUPFAM" id="SSF51445">
    <property type="entry name" value="(Trans)glycosidases"/>
    <property type="match status" value="1"/>
</dbReference>
<evidence type="ECO:0000256" key="7">
    <source>
        <dbReference type="PROSITE-ProRule" id="PRU00282"/>
    </source>
</evidence>
<dbReference type="EC" id="3.2.1.23" evidence="4"/>
<evidence type="ECO:0000256" key="1">
    <source>
        <dbReference type="ARBA" id="ARBA00001412"/>
    </source>
</evidence>
<evidence type="ECO:0000256" key="2">
    <source>
        <dbReference type="ARBA" id="ARBA00004141"/>
    </source>
</evidence>
<comment type="catalytic activity">
    <reaction evidence="1">
        <text>Hydrolysis of terminal non-reducing beta-D-galactose residues in beta-D-galactosides.</text>
        <dbReference type="EC" id="3.2.1.23"/>
    </reaction>
</comment>
<evidence type="ECO:0000256" key="4">
    <source>
        <dbReference type="ARBA" id="ARBA00012756"/>
    </source>
</evidence>
<dbReference type="GO" id="GO:0004565">
    <property type="term" value="F:beta-galactosidase activity"/>
    <property type="evidence" value="ECO:0007669"/>
    <property type="project" value="UniProtKB-EC"/>
</dbReference>
<dbReference type="SUPFAM" id="SSF52540">
    <property type="entry name" value="P-loop containing nucleoside triphosphate hydrolases"/>
    <property type="match status" value="1"/>
</dbReference>
<dbReference type="InterPro" id="IPR031330">
    <property type="entry name" value="Gly_Hdrlase_35_cat"/>
</dbReference>
<dbReference type="Gene3D" id="2.60.120.260">
    <property type="entry name" value="Galactose-binding domain-like"/>
    <property type="match status" value="1"/>
</dbReference>
<dbReference type="Proteomes" id="UP001157418">
    <property type="component" value="Unassembled WGS sequence"/>
</dbReference>
<proteinExistence type="inferred from homology"/>
<dbReference type="Pfam" id="PF01301">
    <property type="entry name" value="Glyco_hydro_35"/>
    <property type="match status" value="1"/>
</dbReference>
<evidence type="ECO:0000256" key="3">
    <source>
        <dbReference type="ARBA" id="ARBA00009809"/>
    </source>
</evidence>
<dbReference type="InterPro" id="IPR018108">
    <property type="entry name" value="MCP_transmembrane"/>
</dbReference>
<dbReference type="GO" id="GO:0016020">
    <property type="term" value="C:membrane"/>
    <property type="evidence" value="ECO:0007669"/>
    <property type="project" value="UniProtKB-SubCell"/>
</dbReference>
<dbReference type="PROSITE" id="PS50920">
    <property type="entry name" value="SOLCAR"/>
    <property type="match status" value="1"/>
</dbReference>
<keyword evidence="6 7" id="KW-0472">Membrane</keyword>
<feature type="domain" description="Glycoside hydrolase 35 catalytic" evidence="8">
    <location>
        <begin position="163"/>
        <end position="244"/>
    </location>
</feature>
<dbReference type="Gene3D" id="1.50.40.10">
    <property type="entry name" value="Mitochondrial carrier domain"/>
    <property type="match status" value="1"/>
</dbReference>
<dbReference type="PRINTS" id="PR00742">
    <property type="entry name" value="GLHYDRLASE35"/>
</dbReference>
<dbReference type="PANTHER" id="PTHR23421">
    <property type="entry name" value="BETA-GALACTOSIDASE RELATED"/>
    <property type="match status" value="1"/>
</dbReference>
<dbReference type="EMBL" id="CAKMRJ010000001">
    <property type="protein sequence ID" value="CAH1413493.1"/>
    <property type="molecule type" value="Genomic_DNA"/>
</dbReference>
<dbReference type="Gene3D" id="3.40.850.10">
    <property type="entry name" value="Kinesin motor domain"/>
    <property type="match status" value="1"/>
</dbReference>
<reference evidence="9 10" key="1">
    <citation type="submission" date="2022-01" db="EMBL/GenBank/DDBJ databases">
        <authorList>
            <person name="Xiong W."/>
            <person name="Schranz E."/>
        </authorList>
    </citation>
    <scope>NUCLEOTIDE SEQUENCE [LARGE SCALE GENOMIC DNA]</scope>
</reference>
<evidence type="ECO:0000313" key="9">
    <source>
        <dbReference type="EMBL" id="CAH1413493.1"/>
    </source>
</evidence>
<dbReference type="InterPro" id="IPR023395">
    <property type="entry name" value="MCP_dom_sf"/>
</dbReference>
<dbReference type="SUPFAM" id="SSF103506">
    <property type="entry name" value="Mitochondrial carrier"/>
    <property type="match status" value="1"/>
</dbReference>
<comment type="caution">
    <text evidence="9">The sequence shown here is derived from an EMBL/GenBank/DDBJ whole genome shotgun (WGS) entry which is preliminary data.</text>
</comment>
<organism evidence="9 10">
    <name type="scientific">Lactuca virosa</name>
    <dbReference type="NCBI Taxonomy" id="75947"/>
    <lineage>
        <taxon>Eukaryota</taxon>
        <taxon>Viridiplantae</taxon>
        <taxon>Streptophyta</taxon>
        <taxon>Embryophyta</taxon>
        <taxon>Tracheophyta</taxon>
        <taxon>Spermatophyta</taxon>
        <taxon>Magnoliopsida</taxon>
        <taxon>eudicotyledons</taxon>
        <taxon>Gunneridae</taxon>
        <taxon>Pentapetalae</taxon>
        <taxon>asterids</taxon>
        <taxon>campanulids</taxon>
        <taxon>Asterales</taxon>
        <taxon>Asteraceae</taxon>
        <taxon>Cichorioideae</taxon>
        <taxon>Cichorieae</taxon>
        <taxon>Lactucinae</taxon>
        <taxon>Lactuca</taxon>
    </lineage>
</organism>
<feature type="repeat" description="Solcar" evidence="7">
    <location>
        <begin position="101"/>
        <end position="191"/>
    </location>
</feature>
<protein>
    <recommendedName>
        <fullName evidence="4">beta-galactosidase</fullName>
        <ecNumber evidence="4">3.2.1.23</ecNumber>
    </recommendedName>
</protein>
<comment type="similarity">
    <text evidence="3">Belongs to the glycosyl hydrolase 35 family.</text>
</comment>
<keyword evidence="10" id="KW-1185">Reference proteome</keyword>
<sequence length="245" mass="27042">MTTEDTWGVNYRALRDLFELIEAKMDVIKYEVGVQMIEIYNEQVLSDGLLRQATYTTARLGTFRILTNKALEANDGKPLTLYQKSLCGLTVGAIGACVGSPAELALIWARSISRFFAAACSLPFDFMKIQIQKMQPDATGKYLYTGSLDCAMKTLKAGGPFRFYTGFPVYKMGFYGGGFTKFGGAVPYRPAEDLAYSVAEFIQSSGSFINYYMYHGGTNFGRTAGGPFIATSYDYDAPLDEFGML</sequence>
<evidence type="ECO:0000259" key="8">
    <source>
        <dbReference type="Pfam" id="PF01301"/>
    </source>
</evidence>
<dbReference type="InterPro" id="IPR036961">
    <property type="entry name" value="Kinesin_motor_dom_sf"/>
</dbReference>
<dbReference type="AlphaFoldDB" id="A0AAU9LM41"/>
<evidence type="ECO:0000256" key="5">
    <source>
        <dbReference type="ARBA" id="ARBA00022692"/>
    </source>
</evidence>
<accession>A0AAU9LM41</accession>
<evidence type="ECO:0000256" key="6">
    <source>
        <dbReference type="ARBA" id="ARBA00023136"/>
    </source>
</evidence>
<evidence type="ECO:0000313" key="10">
    <source>
        <dbReference type="Proteomes" id="UP001157418"/>
    </source>
</evidence>